<keyword evidence="2" id="KW-1185">Reference proteome</keyword>
<evidence type="ECO:0000313" key="1">
    <source>
        <dbReference type="EMBL" id="WFP17574.1"/>
    </source>
</evidence>
<sequence>MLNTMISLLRPIADASRPAVLRVGVGAYSVAQQVRRRKMFRSLHRQDPKRFKPVGVVSVLKRPLPPRVADAVLDLSLVTNVLATAGVAHRITGPANAALQWWTLTYRNSWGMIFHHDNMMLLHQSVLGVTRSADSLSVDSLLRDGELLPERSGRSYGAVAPAMNVATCAIYLISGVAKVRSPRGWKWASGDTLRDQIAADALRKEVFGSTPPETARHLESSGTPFGVLAAVSLAVELGAPAALAHPRLGQLFAVGAWGMHWGIRRMMGIKFSYNTSGVAYLSFFPWDLPSSDSHAHLTGSSS</sequence>
<gene>
    <name evidence="1" type="ORF">P8192_05580</name>
</gene>
<dbReference type="RefSeq" id="WP_278159190.1">
    <property type="nucleotide sequence ID" value="NZ_CP121252.1"/>
</dbReference>
<proteinExistence type="predicted"/>
<dbReference type="Proteomes" id="UP001219037">
    <property type="component" value="Chromosome"/>
</dbReference>
<dbReference type="EMBL" id="CP121252">
    <property type="protein sequence ID" value="WFP17574.1"/>
    <property type="molecule type" value="Genomic_DNA"/>
</dbReference>
<reference evidence="1 2" key="1">
    <citation type="submission" date="2023-04" db="EMBL/GenBank/DDBJ databases">
        <title>Funneling lignin-derived compounds into biodiesel using alkali-halophilic Citricoccus sp. P2.</title>
        <authorList>
            <person name="Luo C.-B."/>
        </authorList>
    </citation>
    <scope>NUCLEOTIDE SEQUENCE [LARGE SCALE GENOMIC DNA]</scope>
    <source>
        <strain evidence="1 2">P2</strain>
    </source>
</reference>
<accession>A0ABY8H8V2</accession>
<evidence type="ECO:0000313" key="2">
    <source>
        <dbReference type="Proteomes" id="UP001219037"/>
    </source>
</evidence>
<name>A0ABY8H8V2_9MICC</name>
<protein>
    <submittedName>
        <fullName evidence="1">Uncharacterized protein</fullName>
    </submittedName>
</protein>
<organism evidence="1 2">
    <name type="scientific">Citricoccus muralis</name>
    <dbReference type="NCBI Taxonomy" id="169134"/>
    <lineage>
        <taxon>Bacteria</taxon>
        <taxon>Bacillati</taxon>
        <taxon>Actinomycetota</taxon>
        <taxon>Actinomycetes</taxon>
        <taxon>Micrococcales</taxon>
        <taxon>Micrococcaceae</taxon>
        <taxon>Citricoccus</taxon>
    </lineage>
</organism>